<feature type="signal peptide" evidence="1">
    <location>
        <begin position="1"/>
        <end position="24"/>
    </location>
</feature>
<keyword evidence="1" id="KW-0732">Signal</keyword>
<dbReference type="Proteomes" id="UP000177152">
    <property type="component" value="Unassembled WGS sequence"/>
</dbReference>
<evidence type="ECO:0000256" key="1">
    <source>
        <dbReference type="SAM" id="SignalP"/>
    </source>
</evidence>
<proteinExistence type="predicted"/>
<protein>
    <submittedName>
        <fullName evidence="2">Uncharacterized protein</fullName>
    </submittedName>
</protein>
<evidence type="ECO:0000313" key="2">
    <source>
        <dbReference type="EMBL" id="OGZ94997.1"/>
    </source>
</evidence>
<reference evidence="2 3" key="1">
    <citation type="journal article" date="2016" name="Nat. Commun.">
        <title>Thousands of microbial genomes shed light on interconnected biogeochemical processes in an aquifer system.</title>
        <authorList>
            <person name="Anantharaman K."/>
            <person name="Brown C.T."/>
            <person name="Hug L.A."/>
            <person name="Sharon I."/>
            <person name="Castelle C.J."/>
            <person name="Probst A.J."/>
            <person name="Thomas B.C."/>
            <person name="Singh A."/>
            <person name="Wilkins M.J."/>
            <person name="Karaoz U."/>
            <person name="Brodie E.L."/>
            <person name="Williams K.H."/>
            <person name="Hubbard S.S."/>
            <person name="Banfield J.F."/>
        </authorList>
    </citation>
    <scope>NUCLEOTIDE SEQUENCE [LARGE SCALE GENOMIC DNA]</scope>
</reference>
<dbReference type="AlphaFoldDB" id="A0A1G2K6E8"/>
<feature type="chain" id="PRO_5009583363" evidence="1">
    <location>
        <begin position="25"/>
        <end position="126"/>
    </location>
</feature>
<evidence type="ECO:0000313" key="3">
    <source>
        <dbReference type="Proteomes" id="UP000177152"/>
    </source>
</evidence>
<sequence length="126" mass="13891">MRIFTVLFVLCLLVFVLALSPAIAFDSQSLVGEWTGDWQYSGLSGKFYLTIKSINDGKVKGSVFVYSTARYANRELPISGTLTSDGVLSLNNDYLRLSLNVISSSHIEGTSWDGLYNANVKVDKLK</sequence>
<organism evidence="2 3">
    <name type="scientific">Candidatus Sungbacteria bacterium RIFCSPHIGHO2_01_FULL_47_32</name>
    <dbReference type="NCBI Taxonomy" id="1802264"/>
    <lineage>
        <taxon>Bacteria</taxon>
        <taxon>Candidatus Sungiibacteriota</taxon>
    </lineage>
</organism>
<dbReference type="EMBL" id="MHQC01000020">
    <property type="protein sequence ID" value="OGZ94997.1"/>
    <property type="molecule type" value="Genomic_DNA"/>
</dbReference>
<comment type="caution">
    <text evidence="2">The sequence shown here is derived from an EMBL/GenBank/DDBJ whole genome shotgun (WGS) entry which is preliminary data.</text>
</comment>
<accession>A0A1G2K6E8</accession>
<name>A0A1G2K6E8_9BACT</name>
<gene>
    <name evidence="2" type="ORF">A2633_06045</name>
</gene>